<proteinExistence type="predicted"/>
<keyword evidence="3" id="KW-1185">Reference proteome</keyword>
<protein>
    <submittedName>
        <fullName evidence="2">Uncharacterized protein</fullName>
    </submittedName>
</protein>
<gene>
    <name evidence="2" type="ORF">LGH74_24530</name>
</gene>
<evidence type="ECO:0000256" key="1">
    <source>
        <dbReference type="SAM" id="MobiDB-lite"/>
    </source>
</evidence>
<organism evidence="2 3">
    <name type="scientific">Hymenobacter lucidus</name>
    <dbReference type="NCBI Taxonomy" id="2880930"/>
    <lineage>
        <taxon>Bacteria</taxon>
        <taxon>Pseudomonadati</taxon>
        <taxon>Bacteroidota</taxon>
        <taxon>Cytophagia</taxon>
        <taxon>Cytophagales</taxon>
        <taxon>Hymenobacteraceae</taxon>
        <taxon>Hymenobacter</taxon>
    </lineage>
</organism>
<name>A0ABS8AZF5_9BACT</name>
<dbReference type="EMBL" id="JAJADR010000016">
    <property type="protein sequence ID" value="MCB2411177.1"/>
    <property type="molecule type" value="Genomic_DNA"/>
</dbReference>
<accession>A0ABS8AZF5</accession>
<comment type="caution">
    <text evidence="2">The sequence shown here is derived from an EMBL/GenBank/DDBJ whole genome shotgun (WGS) entry which is preliminary data.</text>
</comment>
<sequence>MADLLLVPRATLTMDEKGQRLMPLAANQRLDALRRLLPVPYGPAPAPPLPEPRLSHEEQQQLQRRQRKIALEEYQPQEALNRVQQRLRQAQLRLQVLPALREAFPDEWGQTWLNTFEAEARLWLESDAGTPALLALRLRVLAFEKDEIARLLAAQERPTPG</sequence>
<dbReference type="RefSeq" id="WP_226180785.1">
    <property type="nucleotide sequence ID" value="NZ_JAJADR010000016.1"/>
</dbReference>
<reference evidence="2" key="1">
    <citation type="submission" date="2021-10" db="EMBL/GenBank/DDBJ databases">
        <authorList>
            <person name="Dean J.D."/>
            <person name="Kim M.K."/>
            <person name="Newey C.N."/>
            <person name="Stoker T.S."/>
            <person name="Thompson D.W."/>
            <person name="Grose J.H."/>
        </authorList>
    </citation>
    <scope>NUCLEOTIDE SEQUENCE</scope>
    <source>
        <strain evidence="2">BT178</strain>
    </source>
</reference>
<feature type="compositionally biased region" description="Pro residues" evidence="1">
    <location>
        <begin position="41"/>
        <end position="51"/>
    </location>
</feature>
<evidence type="ECO:0000313" key="2">
    <source>
        <dbReference type="EMBL" id="MCB2411177.1"/>
    </source>
</evidence>
<dbReference type="Proteomes" id="UP001165296">
    <property type="component" value="Unassembled WGS sequence"/>
</dbReference>
<evidence type="ECO:0000313" key="3">
    <source>
        <dbReference type="Proteomes" id="UP001165296"/>
    </source>
</evidence>
<feature type="region of interest" description="Disordered" evidence="1">
    <location>
        <begin position="41"/>
        <end position="65"/>
    </location>
</feature>